<dbReference type="InterPro" id="IPR009061">
    <property type="entry name" value="DNA-bd_dom_put_sf"/>
</dbReference>
<gene>
    <name evidence="7" type="ordered locus">HCH_03406</name>
</gene>
<keyword evidence="8" id="KW-1185">Reference proteome</keyword>
<keyword evidence="5" id="KW-0175">Coiled coil</keyword>
<evidence type="ECO:0000256" key="4">
    <source>
        <dbReference type="ARBA" id="ARBA00023163"/>
    </source>
</evidence>
<dbReference type="Proteomes" id="UP000000238">
    <property type="component" value="Chromosome"/>
</dbReference>
<dbReference type="SUPFAM" id="SSF46955">
    <property type="entry name" value="Putative DNA-binding domain"/>
    <property type="match status" value="1"/>
</dbReference>
<dbReference type="PRINTS" id="PR00040">
    <property type="entry name" value="HTHMERR"/>
</dbReference>
<protein>
    <submittedName>
        <fullName evidence="7">Predicted transcriptional regulator</fullName>
    </submittedName>
</protein>
<keyword evidence="4" id="KW-0804">Transcription</keyword>
<accession>Q2SGR9</accession>
<dbReference type="Gene3D" id="1.10.1660.10">
    <property type="match status" value="1"/>
</dbReference>
<dbReference type="PANTHER" id="PTHR30204">
    <property type="entry name" value="REDOX-CYCLING DRUG-SENSING TRANSCRIPTIONAL ACTIVATOR SOXR"/>
    <property type="match status" value="1"/>
</dbReference>
<evidence type="ECO:0000256" key="5">
    <source>
        <dbReference type="SAM" id="Coils"/>
    </source>
</evidence>
<evidence type="ECO:0000256" key="1">
    <source>
        <dbReference type="ARBA" id="ARBA00022491"/>
    </source>
</evidence>
<dbReference type="AlphaFoldDB" id="Q2SGR9"/>
<dbReference type="PANTHER" id="PTHR30204:SF69">
    <property type="entry name" value="MERR-FAMILY TRANSCRIPTIONAL REGULATOR"/>
    <property type="match status" value="1"/>
</dbReference>
<proteinExistence type="predicted"/>
<dbReference type="STRING" id="349521.HCH_03406"/>
<keyword evidence="3" id="KW-0238">DNA-binding</keyword>
<evidence type="ECO:0000256" key="3">
    <source>
        <dbReference type="ARBA" id="ARBA00023125"/>
    </source>
</evidence>
<dbReference type="RefSeq" id="WP_011397223.1">
    <property type="nucleotide sequence ID" value="NC_007645.1"/>
</dbReference>
<organism evidence="7 8">
    <name type="scientific">Hahella chejuensis (strain KCTC 2396)</name>
    <dbReference type="NCBI Taxonomy" id="349521"/>
    <lineage>
        <taxon>Bacteria</taxon>
        <taxon>Pseudomonadati</taxon>
        <taxon>Pseudomonadota</taxon>
        <taxon>Gammaproteobacteria</taxon>
        <taxon>Oceanospirillales</taxon>
        <taxon>Hahellaceae</taxon>
        <taxon>Hahella</taxon>
    </lineage>
</organism>
<reference evidence="7 8" key="1">
    <citation type="journal article" date="2005" name="Nucleic Acids Res.">
        <title>Genomic blueprint of Hahella chejuensis, a marine microbe producing an algicidal agent.</title>
        <authorList>
            <person name="Jeong H."/>
            <person name="Yim J.H."/>
            <person name="Lee C."/>
            <person name="Choi S.-H."/>
            <person name="Park Y.K."/>
            <person name="Yoon S.H."/>
            <person name="Hur C.-G."/>
            <person name="Kang H.-Y."/>
            <person name="Kim D."/>
            <person name="Lee H.H."/>
            <person name="Park K.H."/>
            <person name="Park S.-H."/>
            <person name="Park H.-S."/>
            <person name="Lee H.K."/>
            <person name="Oh T.K."/>
            <person name="Kim J.F."/>
        </authorList>
    </citation>
    <scope>NUCLEOTIDE SEQUENCE [LARGE SCALE GENOMIC DNA]</scope>
    <source>
        <strain evidence="7 8">KCTC 2396</strain>
    </source>
</reference>
<dbReference type="GO" id="GO:0003677">
    <property type="term" value="F:DNA binding"/>
    <property type="evidence" value="ECO:0007669"/>
    <property type="project" value="UniProtKB-KW"/>
</dbReference>
<dbReference type="InterPro" id="IPR047057">
    <property type="entry name" value="MerR_fam"/>
</dbReference>
<dbReference type="GO" id="GO:0003700">
    <property type="term" value="F:DNA-binding transcription factor activity"/>
    <property type="evidence" value="ECO:0007669"/>
    <property type="project" value="InterPro"/>
</dbReference>
<keyword evidence="1" id="KW-0678">Repressor</keyword>
<evidence type="ECO:0000313" key="7">
    <source>
        <dbReference type="EMBL" id="ABC30155.1"/>
    </source>
</evidence>
<feature type="coiled-coil region" evidence="5">
    <location>
        <begin position="91"/>
        <end position="118"/>
    </location>
</feature>
<dbReference type="KEGG" id="hch:HCH_03406"/>
<evidence type="ECO:0000256" key="2">
    <source>
        <dbReference type="ARBA" id="ARBA00023015"/>
    </source>
</evidence>
<dbReference type="InterPro" id="IPR000551">
    <property type="entry name" value="MerR-type_HTH_dom"/>
</dbReference>
<dbReference type="eggNOG" id="COG0789">
    <property type="taxonomic scope" value="Bacteria"/>
</dbReference>
<dbReference type="Pfam" id="PF13411">
    <property type="entry name" value="MerR_1"/>
    <property type="match status" value="1"/>
</dbReference>
<evidence type="ECO:0000259" key="6">
    <source>
        <dbReference type="PROSITE" id="PS50937"/>
    </source>
</evidence>
<sequence>MYIGKLAKLTGTTPKAIRHYEALGLLPEPQRREKYRVYSDDDVEAVTLIKQAQSLGFKLSELRKLVEGVNVSEGFPFDAAIAMVKLKRETLHEEMQAIQSLDKRLKQLQEDLQNSSCRC</sequence>
<dbReference type="HOGENOM" id="CLU_060077_2_3_6"/>
<dbReference type="PROSITE" id="PS50937">
    <property type="entry name" value="HTH_MERR_2"/>
    <property type="match status" value="1"/>
</dbReference>
<feature type="domain" description="HTH merR-type" evidence="6">
    <location>
        <begin position="1"/>
        <end position="68"/>
    </location>
</feature>
<name>Q2SGR9_HAHCH</name>
<dbReference type="EMBL" id="CP000155">
    <property type="protein sequence ID" value="ABC30155.1"/>
    <property type="molecule type" value="Genomic_DNA"/>
</dbReference>
<evidence type="ECO:0000313" key="8">
    <source>
        <dbReference type="Proteomes" id="UP000000238"/>
    </source>
</evidence>
<dbReference type="SMART" id="SM00422">
    <property type="entry name" value="HTH_MERR"/>
    <property type="match status" value="1"/>
</dbReference>
<keyword evidence="2" id="KW-0805">Transcription regulation</keyword>
<dbReference type="OrthoDB" id="9808480at2"/>